<feature type="transmembrane region" description="Helical" evidence="2">
    <location>
        <begin position="220"/>
        <end position="241"/>
    </location>
</feature>
<keyword evidence="2" id="KW-1133">Transmembrane helix</keyword>
<dbReference type="InterPro" id="IPR025291">
    <property type="entry name" value="DUF4153"/>
</dbReference>
<keyword evidence="4" id="KW-1185">Reference proteome</keyword>
<dbReference type="RefSeq" id="WP_395513326.1">
    <property type="nucleotide sequence ID" value="NZ_JBBDHD010000143.1"/>
</dbReference>
<evidence type="ECO:0000313" key="4">
    <source>
        <dbReference type="Proteomes" id="UP001610631"/>
    </source>
</evidence>
<keyword evidence="2" id="KW-0472">Membrane</keyword>
<organism evidence="3 4">
    <name type="scientific">Streptomyces racemochromogenes</name>
    <dbReference type="NCBI Taxonomy" id="67353"/>
    <lineage>
        <taxon>Bacteria</taxon>
        <taxon>Bacillati</taxon>
        <taxon>Actinomycetota</taxon>
        <taxon>Actinomycetes</taxon>
        <taxon>Kitasatosporales</taxon>
        <taxon>Streptomycetaceae</taxon>
        <taxon>Streptomyces</taxon>
    </lineage>
</organism>
<feature type="transmembrane region" description="Helical" evidence="2">
    <location>
        <begin position="411"/>
        <end position="432"/>
    </location>
</feature>
<dbReference type="Pfam" id="PF13687">
    <property type="entry name" value="DUF4153"/>
    <property type="match status" value="1"/>
</dbReference>
<feature type="transmembrane region" description="Helical" evidence="2">
    <location>
        <begin position="300"/>
        <end position="324"/>
    </location>
</feature>
<accession>A0ABW7PNU7</accession>
<feature type="transmembrane region" description="Helical" evidence="2">
    <location>
        <begin position="131"/>
        <end position="148"/>
    </location>
</feature>
<proteinExistence type="predicted"/>
<name>A0ABW7PNU7_9ACTN</name>
<feature type="transmembrane region" description="Helical" evidence="2">
    <location>
        <begin position="79"/>
        <end position="99"/>
    </location>
</feature>
<comment type="caution">
    <text evidence="3">The sequence shown here is derived from an EMBL/GenBank/DDBJ whole genome shotgun (WGS) entry which is preliminary data.</text>
</comment>
<protein>
    <submittedName>
        <fullName evidence="3">DUF4173 domain-containing protein</fullName>
    </submittedName>
</protein>
<dbReference type="Proteomes" id="UP001610631">
    <property type="component" value="Unassembled WGS sequence"/>
</dbReference>
<feature type="transmembrane region" description="Helical" evidence="2">
    <location>
        <begin position="261"/>
        <end position="279"/>
    </location>
</feature>
<feature type="region of interest" description="Disordered" evidence="1">
    <location>
        <begin position="1"/>
        <end position="43"/>
    </location>
</feature>
<gene>
    <name evidence="3" type="ORF">WDV06_32065</name>
</gene>
<feature type="compositionally biased region" description="Basic and acidic residues" evidence="1">
    <location>
        <begin position="1"/>
        <end position="17"/>
    </location>
</feature>
<dbReference type="EMBL" id="JBBDHD010000143">
    <property type="protein sequence ID" value="MFH7599701.1"/>
    <property type="molecule type" value="Genomic_DNA"/>
</dbReference>
<sequence length="558" mass="58548">MSEKATDDAEQAERGRQADPGGPARAPFAPPAPGLPGHDPVDWPAYQRQLRQRQALEAAAAKAERSVWRRVRPAEAAPVRTATLMAALAAGLTAAVVLGDGVGPGLLLAALPAMAAAYASARAAGRKARPWSLVWAAGCVALLAVPALRDSAWLSTPVVLTAVLSAALALHGTRRWPGVLLSPLGLLGSAVTGVGWAWEGVRARGGGVGRDRWLPLLKGVVAAAALLLVFGALFASADAAFADLLGGLVPDVPVGEGPLRILLFLAGTVLALAAARSAAAPHRWDAVKSRPGTARSRLEWSLPLILLNLLFAGFNAVQLAVLFGGYDKVLESTGLTHAEYARQGFWQLLWATLFVLAVIALALRWAPRGTAGDRRLVRAVLGTLCLLTLVVVASAVRRMDLYVEAYGLTRLRLSVVAAELWLGLVIVLVMAAGVAGGRWLARAVVASAAASVLAFGLLSPDGTIAESGVTRHRQHGRIDLAYLRGLSADAAPALDRLPEPLRSCALMEIRDDLGHGGGSPWYATSLGEYRARGILRERPVTADRDTCVRLGAYGSRHE</sequence>
<feature type="transmembrane region" description="Helical" evidence="2">
    <location>
        <begin position="376"/>
        <end position="396"/>
    </location>
</feature>
<evidence type="ECO:0000256" key="2">
    <source>
        <dbReference type="SAM" id="Phobius"/>
    </source>
</evidence>
<keyword evidence="2" id="KW-0812">Transmembrane</keyword>
<evidence type="ECO:0000256" key="1">
    <source>
        <dbReference type="SAM" id="MobiDB-lite"/>
    </source>
</evidence>
<feature type="transmembrane region" description="Helical" evidence="2">
    <location>
        <begin position="105"/>
        <end position="124"/>
    </location>
</feature>
<evidence type="ECO:0000313" key="3">
    <source>
        <dbReference type="EMBL" id="MFH7599701.1"/>
    </source>
</evidence>
<reference evidence="3 4" key="1">
    <citation type="submission" date="2024-03" db="EMBL/GenBank/DDBJ databases">
        <title>Whole genome sequencing of Streptomyces racemochromogenes, to identify antimicrobial biosynthetic gene clusters.</title>
        <authorList>
            <person name="Suryawanshi P."/>
            <person name="Krishnaraj P.U."/>
            <person name="Arun Y.P."/>
            <person name="Suryawanshi M.P."/>
            <person name="Rakshit O."/>
        </authorList>
    </citation>
    <scope>NUCLEOTIDE SEQUENCE [LARGE SCALE GENOMIC DNA]</scope>
    <source>
        <strain evidence="3 4">AUDT626</strain>
    </source>
</reference>
<feature type="transmembrane region" description="Helical" evidence="2">
    <location>
        <begin position="344"/>
        <end position="364"/>
    </location>
</feature>